<proteinExistence type="predicted"/>
<protein>
    <submittedName>
        <fullName evidence="1">Uncharacterized protein</fullName>
    </submittedName>
</protein>
<dbReference type="Proteomes" id="UP000193804">
    <property type="component" value="Unassembled WGS sequence"/>
</dbReference>
<sequence>MEKIVIQESSIELTHGRKGQIAVIMYAGDNDPVAKLNLAVSQYVGNVGHSQFVDISMDNPWVRVIISGINEMKQEDFDPLKHKLKEW</sequence>
<reference evidence="2" key="1">
    <citation type="submission" date="2017-04" db="EMBL/GenBank/DDBJ databases">
        <authorList>
            <person name="Varghese N."/>
            <person name="Submissions S."/>
        </authorList>
    </citation>
    <scope>NUCLEOTIDE SEQUENCE [LARGE SCALE GENOMIC DNA]</scope>
    <source>
        <strain evidence="2">DSM 4125</strain>
    </source>
</reference>
<dbReference type="OrthoDB" id="1454006at2"/>
<accession>A0A1X7L7D8</accession>
<dbReference type="STRING" id="1028.SAMN05661096_03599"/>
<dbReference type="EMBL" id="FXAW01000008">
    <property type="protein sequence ID" value="SMG49313.1"/>
    <property type="molecule type" value="Genomic_DNA"/>
</dbReference>
<evidence type="ECO:0000313" key="1">
    <source>
        <dbReference type="EMBL" id="SMG49313.1"/>
    </source>
</evidence>
<dbReference type="AlphaFoldDB" id="A0A1X7L7D8"/>
<name>A0A1X7L7D8_9BACT</name>
<organism evidence="1 2">
    <name type="scientific">Marivirga sericea</name>
    <dbReference type="NCBI Taxonomy" id="1028"/>
    <lineage>
        <taxon>Bacteria</taxon>
        <taxon>Pseudomonadati</taxon>
        <taxon>Bacteroidota</taxon>
        <taxon>Cytophagia</taxon>
        <taxon>Cytophagales</taxon>
        <taxon>Marivirgaceae</taxon>
        <taxon>Marivirga</taxon>
    </lineage>
</organism>
<evidence type="ECO:0000313" key="2">
    <source>
        <dbReference type="Proteomes" id="UP000193804"/>
    </source>
</evidence>
<dbReference type="RefSeq" id="WP_085518722.1">
    <property type="nucleotide sequence ID" value="NZ_FXAW01000008.1"/>
</dbReference>
<keyword evidence="2" id="KW-1185">Reference proteome</keyword>
<gene>
    <name evidence="1" type="ORF">SAMN05661096_03599</name>
</gene>